<evidence type="ECO:0000313" key="1">
    <source>
        <dbReference type="EMBL" id="NIJ45541.1"/>
    </source>
</evidence>
<evidence type="ECO:0000313" key="2">
    <source>
        <dbReference type="Proteomes" id="UP000745859"/>
    </source>
</evidence>
<dbReference type="RefSeq" id="WP_167187780.1">
    <property type="nucleotide sequence ID" value="NZ_JAASQL010000002.1"/>
</dbReference>
<dbReference type="InterPro" id="IPR053139">
    <property type="entry name" value="Surface_bspA-like"/>
</dbReference>
<keyword evidence="2" id="KW-1185">Reference proteome</keyword>
<accession>A0ABX0UEB9</accession>
<dbReference type="PANTHER" id="PTHR45661">
    <property type="entry name" value="SURFACE ANTIGEN"/>
    <property type="match status" value="1"/>
</dbReference>
<dbReference type="InterPro" id="IPR032675">
    <property type="entry name" value="LRR_dom_sf"/>
</dbReference>
<name>A0ABX0UEB9_9FLAO</name>
<dbReference type="InterPro" id="IPR026906">
    <property type="entry name" value="LRR_5"/>
</dbReference>
<reference evidence="1 2" key="1">
    <citation type="submission" date="2020-03" db="EMBL/GenBank/DDBJ databases">
        <title>Genomic Encyclopedia of Type Strains, Phase IV (KMG-IV): sequencing the most valuable type-strain genomes for metagenomic binning, comparative biology and taxonomic classification.</title>
        <authorList>
            <person name="Goeker M."/>
        </authorList>
    </citation>
    <scope>NUCLEOTIDE SEQUENCE [LARGE SCALE GENOMIC DNA]</scope>
    <source>
        <strain evidence="1 2">DSM 101599</strain>
    </source>
</reference>
<comment type="caution">
    <text evidence="1">The sequence shown here is derived from an EMBL/GenBank/DDBJ whole genome shotgun (WGS) entry which is preliminary data.</text>
</comment>
<gene>
    <name evidence="1" type="ORF">FHR24_002009</name>
</gene>
<proteinExistence type="predicted"/>
<dbReference type="Pfam" id="PF13306">
    <property type="entry name" value="LRR_5"/>
    <property type="match status" value="2"/>
</dbReference>
<dbReference type="SUPFAM" id="SSF52058">
    <property type="entry name" value="L domain-like"/>
    <property type="match status" value="1"/>
</dbReference>
<organism evidence="1 2">
    <name type="scientific">Wenyingzhuangia heitensis</name>
    <dbReference type="NCBI Taxonomy" id="1487859"/>
    <lineage>
        <taxon>Bacteria</taxon>
        <taxon>Pseudomonadati</taxon>
        <taxon>Bacteroidota</taxon>
        <taxon>Flavobacteriia</taxon>
        <taxon>Flavobacteriales</taxon>
        <taxon>Flavobacteriaceae</taxon>
        <taxon>Wenyingzhuangia</taxon>
    </lineage>
</organism>
<dbReference type="PANTHER" id="PTHR45661:SF3">
    <property type="entry name" value="IG-LIKE DOMAIN-CONTAINING PROTEIN"/>
    <property type="match status" value="1"/>
</dbReference>
<dbReference type="EMBL" id="JAASQL010000002">
    <property type="protein sequence ID" value="NIJ45541.1"/>
    <property type="molecule type" value="Genomic_DNA"/>
</dbReference>
<sequence length="391" mass="42883">MNTNTPINATVFNTEGITYLVTSASTVKVISHKNKFDAISITIPKTVLYNNINYNVTAIGAFAFINYYDLMNLSIPDSIVVIEEKAFANNYNLAQVVCNSKSPIVISENVFENVPLNSCKLIVPTKNISIYKASKTWAKFNHITDIFPFTLAGISYEITSPSTVKVIRSNTYFGSITIPEIVEYKQKSYNVTQISETAFQYNRDITTLNIGNNITTIEDSTFTNCSNLVSVTLPDSISSIGEFAFNDCESLTSINIPNSITFIKESVFDGCSNLSTIVIPNSVISIDESAFAWCPKLTSIICSIQSPLTLPSNVFAGNTNLDACTLHVPTNSLEAYKEAYIWQGFGSIIANSSNFITTDKTPIDSNLAQNNLSIDLNDSTEATLELFTENG</sequence>
<evidence type="ECO:0008006" key="3">
    <source>
        <dbReference type="Google" id="ProtNLM"/>
    </source>
</evidence>
<dbReference type="Proteomes" id="UP000745859">
    <property type="component" value="Unassembled WGS sequence"/>
</dbReference>
<protein>
    <recommendedName>
        <fullName evidence="3">Leucine rich repeat-containing protein</fullName>
    </recommendedName>
</protein>
<dbReference type="Gene3D" id="3.80.10.10">
    <property type="entry name" value="Ribonuclease Inhibitor"/>
    <property type="match status" value="2"/>
</dbReference>